<evidence type="ECO:0000313" key="11">
    <source>
        <dbReference type="Proteomes" id="UP001516061"/>
    </source>
</evidence>
<reference evidence="10 11" key="1">
    <citation type="submission" date="2020-05" db="EMBL/GenBank/DDBJ databases">
        <title>Genomic Encyclopedia of Type Strains, Phase IV (KMG-V): Genome sequencing to study the core and pangenomes of soil and plant-associated prokaryotes.</title>
        <authorList>
            <person name="Whitman W."/>
        </authorList>
    </citation>
    <scope>NUCLEOTIDE SEQUENCE [LARGE SCALE GENOMIC DNA]</scope>
    <source>
        <strain evidence="10 11">C29</strain>
    </source>
</reference>
<keyword evidence="5 7" id="KW-0143">Chaperone</keyword>
<evidence type="ECO:0000256" key="6">
    <source>
        <dbReference type="ARBA" id="ARBA00023235"/>
    </source>
</evidence>
<keyword evidence="11" id="KW-1185">Reference proteome</keyword>
<dbReference type="InterPro" id="IPR027304">
    <property type="entry name" value="Trigger_fact/SurA_dom_sf"/>
</dbReference>
<dbReference type="InterPro" id="IPR015391">
    <property type="entry name" value="SurA_N"/>
</dbReference>
<dbReference type="HAMAP" id="MF_01183">
    <property type="entry name" value="Chaperone_SurA"/>
    <property type="match status" value="1"/>
</dbReference>
<evidence type="ECO:0000259" key="9">
    <source>
        <dbReference type="PROSITE" id="PS50198"/>
    </source>
</evidence>
<evidence type="ECO:0000256" key="1">
    <source>
        <dbReference type="ARBA" id="ARBA00022729"/>
    </source>
</evidence>
<dbReference type="EC" id="5.2.1.8" evidence="7"/>
<comment type="catalytic activity">
    <reaction evidence="7">
        <text>[protein]-peptidylproline (omega=180) = [protein]-peptidylproline (omega=0)</text>
        <dbReference type="Rhea" id="RHEA:16237"/>
        <dbReference type="Rhea" id="RHEA-COMP:10747"/>
        <dbReference type="Rhea" id="RHEA-COMP:10748"/>
        <dbReference type="ChEBI" id="CHEBI:83833"/>
        <dbReference type="ChEBI" id="CHEBI:83834"/>
        <dbReference type="EC" id="5.2.1.8"/>
    </reaction>
</comment>
<dbReference type="PANTHER" id="PTHR47637:SF1">
    <property type="entry name" value="CHAPERONE SURA"/>
    <property type="match status" value="1"/>
</dbReference>
<accession>A0ABX2G039</accession>
<evidence type="ECO:0000256" key="7">
    <source>
        <dbReference type="HAMAP-Rule" id="MF_01183"/>
    </source>
</evidence>
<dbReference type="Pfam" id="PF00639">
    <property type="entry name" value="Rotamase"/>
    <property type="match status" value="1"/>
</dbReference>
<dbReference type="Pfam" id="PF09312">
    <property type="entry name" value="SurA_N"/>
    <property type="match status" value="1"/>
</dbReference>
<name>A0ABX2G039_9BURK</name>
<dbReference type="Gene3D" id="1.10.4030.10">
    <property type="entry name" value="Porin chaperone SurA, peptide-binding domain"/>
    <property type="match status" value="1"/>
</dbReference>
<comment type="domain">
    <text evidence="7">The PPIase activity resides only in the second parvulin domain. The N-terminal region and the C-terminal tail are necessary and sufficient for the chaperone activity of SurA. The PPIase activity is dispensable for SurA to function as a chaperone. The N-terminal region and the C-terminal tail are also required for porin recognition.</text>
</comment>
<protein>
    <recommendedName>
        <fullName evidence="7">Chaperone SurA</fullName>
    </recommendedName>
    <alternativeName>
        <fullName evidence="7">Peptidyl-prolyl cis-trans isomerase SurA</fullName>
        <shortName evidence="7">PPIase SurA</shortName>
        <ecNumber evidence="7">5.2.1.8</ecNumber>
    </alternativeName>
    <alternativeName>
        <fullName evidence="7">Rotamase SurA</fullName>
    </alternativeName>
</protein>
<dbReference type="PROSITE" id="PS50198">
    <property type="entry name" value="PPIC_PPIASE_2"/>
    <property type="match status" value="2"/>
</dbReference>
<dbReference type="InterPro" id="IPR000297">
    <property type="entry name" value="PPIase_PpiC"/>
</dbReference>
<evidence type="ECO:0000313" key="10">
    <source>
        <dbReference type="EMBL" id="NRT54682.1"/>
    </source>
</evidence>
<feature type="domain" description="PpiC" evidence="9">
    <location>
        <begin position="348"/>
        <end position="447"/>
    </location>
</feature>
<feature type="chain" id="PRO_5044938006" description="Chaperone SurA" evidence="7">
    <location>
        <begin position="41"/>
        <end position="496"/>
    </location>
</feature>
<dbReference type="InterPro" id="IPR050280">
    <property type="entry name" value="OMP_Chaperone_SurA"/>
</dbReference>
<evidence type="ECO:0000256" key="4">
    <source>
        <dbReference type="ARBA" id="ARBA00023110"/>
    </source>
</evidence>
<keyword evidence="2 7" id="KW-0677">Repeat</keyword>
<dbReference type="Pfam" id="PF13616">
    <property type="entry name" value="Rotamase_3"/>
    <property type="match status" value="1"/>
</dbReference>
<dbReference type="InterPro" id="IPR046357">
    <property type="entry name" value="PPIase_dom_sf"/>
</dbReference>
<dbReference type="PROSITE" id="PS01096">
    <property type="entry name" value="PPIC_PPIASE_1"/>
    <property type="match status" value="1"/>
</dbReference>
<organism evidence="10 11">
    <name type="scientific">Sphaerotilus uruguayifluvii</name>
    <dbReference type="NCBI Taxonomy" id="2735897"/>
    <lineage>
        <taxon>Bacteria</taxon>
        <taxon>Pseudomonadati</taxon>
        <taxon>Pseudomonadota</taxon>
        <taxon>Betaproteobacteria</taxon>
        <taxon>Burkholderiales</taxon>
        <taxon>Sphaerotilaceae</taxon>
        <taxon>Sphaerotilus</taxon>
    </lineage>
</organism>
<dbReference type="PANTHER" id="PTHR47637">
    <property type="entry name" value="CHAPERONE SURA"/>
    <property type="match status" value="1"/>
</dbReference>
<feature type="domain" description="PpiC" evidence="9">
    <location>
        <begin position="239"/>
        <end position="340"/>
    </location>
</feature>
<keyword evidence="1 7" id="KW-0732">Signal</keyword>
<dbReference type="Proteomes" id="UP001516061">
    <property type="component" value="Unassembled WGS sequence"/>
</dbReference>
<keyword evidence="6 7" id="KW-0413">Isomerase</keyword>
<keyword evidence="4 7" id="KW-0697">Rotamase</keyword>
<evidence type="ECO:0000256" key="5">
    <source>
        <dbReference type="ARBA" id="ARBA00023186"/>
    </source>
</evidence>
<gene>
    <name evidence="7" type="primary">surA</name>
    <name evidence="10" type="ORF">HNQ01_000389</name>
</gene>
<comment type="caution">
    <text evidence="10">The sequence shown here is derived from an EMBL/GenBank/DDBJ whole genome shotgun (WGS) entry which is preliminary data.</text>
</comment>
<evidence type="ECO:0000256" key="8">
    <source>
        <dbReference type="SAM" id="MobiDB-lite"/>
    </source>
</evidence>
<comment type="subcellular location">
    <subcellularLocation>
        <location evidence="7">Periplasm</location>
    </subcellularLocation>
    <text evidence="7">Is capable of associating with the outer membrane.</text>
</comment>
<dbReference type="Gene3D" id="3.10.50.40">
    <property type="match status" value="2"/>
</dbReference>
<evidence type="ECO:0000256" key="2">
    <source>
        <dbReference type="ARBA" id="ARBA00022737"/>
    </source>
</evidence>
<dbReference type="InterPro" id="IPR023034">
    <property type="entry name" value="PPIase_SurA"/>
</dbReference>
<keyword evidence="3 7" id="KW-0574">Periplasm</keyword>
<evidence type="ECO:0000256" key="3">
    <source>
        <dbReference type="ARBA" id="ARBA00022764"/>
    </source>
</evidence>
<feature type="signal peptide" evidence="7">
    <location>
        <begin position="1"/>
        <end position="40"/>
    </location>
</feature>
<comment type="function">
    <text evidence="7">Chaperone involved in the correct folding and assembly of outer membrane proteins. Recognizes specific patterns of aromatic residues and the orientation of their side chains, which are found more frequently in integral outer membrane proteins. May act in both early periplasmic and late outer membrane-associated steps of protein maturation.</text>
</comment>
<feature type="region of interest" description="Disordered" evidence="8">
    <location>
        <begin position="37"/>
        <end position="61"/>
    </location>
</feature>
<dbReference type="SUPFAM" id="SSF109998">
    <property type="entry name" value="Triger factor/SurA peptide-binding domain-like"/>
    <property type="match status" value="1"/>
</dbReference>
<dbReference type="RefSeq" id="WP_173803610.1">
    <property type="nucleotide sequence ID" value="NZ_JABSNM010000001.1"/>
</dbReference>
<sequence length="496" mass="54214" precursor="true">MSETTFPPSEPCRATASPWQRGLGALLALALLSSAGPGAAATRKPARTPAPKTAPATPAAPAPAAAVPAAAAASAPAAPAATEPAAPAGRRSGDYIVAVVNRELVTNSEVQQRVQRIEKDAARGNARLPDRDTLQREVLDQLIDERAQLSQARESGTRVDESEIDRAVANVAAQNQLGVMQLRERLRSEGLDYVRFRDMLRDQILLERVREREVQSRIRIGDAEIESWLVEQRAKNGAATEYNVAQILLSLPESAPPDVVAQKRQTAVAILQRLRAGEDFATLVRQYSDAAKDNGGELGLRRADRLPDLFVEALAPLRPGEVAPQVLRSGAGLHVLKLIERRDAALTVTQQHARHILLRPNAGLTQETIVRRMSGWKRQIEAGTARFDELARQYSEDGSAPQGGDLGWAGPGQFVPEFEQALSALRPGSVSDPVVSRFGVHLIQLLERRDVRLDVREQREMARSALREQKTDEAYAEWARDVRARAYVELRDPPGQ</sequence>
<dbReference type="InterPro" id="IPR023058">
    <property type="entry name" value="PPIase_PpiC_CS"/>
</dbReference>
<dbReference type="GO" id="GO:0003755">
    <property type="term" value="F:peptidyl-prolyl cis-trans isomerase activity"/>
    <property type="evidence" value="ECO:0007669"/>
    <property type="project" value="UniProtKB-EC"/>
</dbReference>
<proteinExistence type="inferred from homology"/>
<dbReference type="SUPFAM" id="SSF54534">
    <property type="entry name" value="FKBP-like"/>
    <property type="match status" value="2"/>
</dbReference>
<dbReference type="EMBL" id="JABSNM010000001">
    <property type="protein sequence ID" value="NRT54682.1"/>
    <property type="molecule type" value="Genomic_DNA"/>
</dbReference>